<accession>A0A4Z2EIX5</accession>
<dbReference type="OrthoDB" id="8535973at2759"/>
<keyword evidence="2" id="KW-1185">Reference proteome</keyword>
<evidence type="ECO:0000313" key="2">
    <source>
        <dbReference type="Proteomes" id="UP000314294"/>
    </source>
</evidence>
<comment type="caution">
    <text evidence="1">The sequence shown here is derived from an EMBL/GenBank/DDBJ whole genome shotgun (WGS) entry which is preliminary data.</text>
</comment>
<sequence>MLYVKNEGRNMVACCGSAHAVVPEEMQLPSRIEEAQHRALFYMSALTLSHAYEFESSAFPSRFLGFEPDGADPSLCRLVLLGKARDEVDESCQVLLCD</sequence>
<protein>
    <submittedName>
        <fullName evidence="1">Uncharacterized protein</fullName>
    </submittedName>
</protein>
<dbReference type="EMBL" id="SRLO01006550">
    <property type="protein sequence ID" value="TNN28708.1"/>
    <property type="molecule type" value="Genomic_DNA"/>
</dbReference>
<dbReference type="Gene3D" id="2.80.10.50">
    <property type="match status" value="1"/>
</dbReference>
<dbReference type="InterPro" id="IPR008996">
    <property type="entry name" value="IL1/FGF"/>
</dbReference>
<proteinExistence type="predicted"/>
<evidence type="ECO:0000313" key="1">
    <source>
        <dbReference type="EMBL" id="TNN28708.1"/>
    </source>
</evidence>
<organism evidence="1 2">
    <name type="scientific">Liparis tanakae</name>
    <name type="common">Tanaka's snailfish</name>
    <dbReference type="NCBI Taxonomy" id="230148"/>
    <lineage>
        <taxon>Eukaryota</taxon>
        <taxon>Metazoa</taxon>
        <taxon>Chordata</taxon>
        <taxon>Craniata</taxon>
        <taxon>Vertebrata</taxon>
        <taxon>Euteleostomi</taxon>
        <taxon>Actinopterygii</taxon>
        <taxon>Neopterygii</taxon>
        <taxon>Teleostei</taxon>
        <taxon>Neoteleostei</taxon>
        <taxon>Acanthomorphata</taxon>
        <taxon>Eupercaria</taxon>
        <taxon>Perciformes</taxon>
        <taxon>Cottioidei</taxon>
        <taxon>Cottales</taxon>
        <taxon>Liparidae</taxon>
        <taxon>Liparis</taxon>
    </lineage>
</organism>
<dbReference type="Proteomes" id="UP000314294">
    <property type="component" value="Unassembled WGS sequence"/>
</dbReference>
<name>A0A4Z2EIX5_9TELE</name>
<dbReference type="AlphaFoldDB" id="A0A4Z2EIX5"/>
<dbReference type="SUPFAM" id="SSF50353">
    <property type="entry name" value="Cytokine"/>
    <property type="match status" value="1"/>
</dbReference>
<gene>
    <name evidence="1" type="ORF">EYF80_061146</name>
</gene>
<reference evidence="1 2" key="1">
    <citation type="submission" date="2019-03" db="EMBL/GenBank/DDBJ databases">
        <title>First draft genome of Liparis tanakae, snailfish: a comprehensive survey of snailfish specific genes.</title>
        <authorList>
            <person name="Kim W."/>
            <person name="Song I."/>
            <person name="Jeong J.-H."/>
            <person name="Kim D."/>
            <person name="Kim S."/>
            <person name="Ryu S."/>
            <person name="Song J.Y."/>
            <person name="Lee S.K."/>
        </authorList>
    </citation>
    <scope>NUCLEOTIDE SEQUENCE [LARGE SCALE GENOMIC DNA]</scope>
    <source>
        <tissue evidence="1">Muscle</tissue>
    </source>
</reference>